<dbReference type="EMBL" id="CM039438">
    <property type="protein sequence ID" value="KAI4299336.1"/>
    <property type="molecule type" value="Genomic_DNA"/>
</dbReference>
<reference evidence="1 2" key="1">
    <citation type="journal article" date="2022" name="DNA Res.">
        <title>Chromosomal-level genome assembly of the orchid tree Bauhinia variegata (Leguminosae; Cercidoideae) supports the allotetraploid origin hypothesis of Bauhinia.</title>
        <authorList>
            <person name="Zhong Y."/>
            <person name="Chen Y."/>
            <person name="Zheng D."/>
            <person name="Pang J."/>
            <person name="Liu Y."/>
            <person name="Luo S."/>
            <person name="Meng S."/>
            <person name="Qian L."/>
            <person name="Wei D."/>
            <person name="Dai S."/>
            <person name="Zhou R."/>
        </authorList>
    </citation>
    <scope>NUCLEOTIDE SEQUENCE [LARGE SCALE GENOMIC DNA]</scope>
    <source>
        <strain evidence="1">BV-YZ2020</strain>
    </source>
</reference>
<sequence>MATVGFCGLRPLLFRRNKCALEALRGTNMAMKPSKAEKESNREQIECSFVGADQLILMLEVQKKIVAFRDVLDLAPCNCSASLREMVIKTLEDLQRLYPNIISRKKISETAEKSTNKGLVCFCESLKALGESWMMNNDWTNKLELPSCKDTSNMEELGETVLLTLDSLIKLAIQKFDVMDEDEKKKDFSPRSSSFRKYILGFSSFSDSNFSCSSSPVTPTSVLPELVKYAARAGDSPRASCTSPLLQSLRVQAVGKLNPIDIKILNFHMSPDSPHKEIQFSKIEGEPRTDMELDGKSSNAEKEKDLVFNLDSTEELCSGAHKETAISQAVTEAGLPPSPTPVETHHLLQQQQSPVSLPSSSQIPSTASHPSLSLTPLPPLPPPSAPSTQVPPSPPPETSTPNLPSPPPSMMLQNAVPLPPSVPMPPVLQTKAFPPLPLPSLAPQLQQNVAASVVCPPPPPPPLPHCSGSLAGAAAPPPPSPMPFKAGPGPAPPPPMARGNGVAAPPPPPLGGRCLRAKATTKLKRSTHLGNLYRSLKGKVEGSTLNGKSSGGRKSFVGASSGGKQGMADALAEMTKRSSYFQQIEEDVQKYSKKITELRPAITNFKTKEMTELVKFHKDVESVLEKLTDESQVLSRFEGFPTKKLEAIRMAAALYNKLDSMLIELQNWKIVPPLGQLLDRVERHFNKIKIQVDALERTKDEESKKFKSHNIEFDFHVLVRIKEAMVDVSSNCMELALQERRENASKREPGSKSDGKPNGCGKMLWRAFQFAFRVYTFAGGHDDRADKLTRELAHEIENDPHTT</sequence>
<gene>
    <name evidence="1" type="ORF">L6164_032805</name>
</gene>
<protein>
    <submittedName>
        <fullName evidence="1">Uncharacterized protein</fullName>
    </submittedName>
</protein>
<evidence type="ECO:0000313" key="2">
    <source>
        <dbReference type="Proteomes" id="UP000828941"/>
    </source>
</evidence>
<accession>A0ACB9KPU2</accession>
<evidence type="ECO:0000313" key="1">
    <source>
        <dbReference type="EMBL" id="KAI4299336.1"/>
    </source>
</evidence>
<proteinExistence type="predicted"/>
<keyword evidence="2" id="KW-1185">Reference proteome</keyword>
<organism evidence="1 2">
    <name type="scientific">Bauhinia variegata</name>
    <name type="common">Purple orchid tree</name>
    <name type="synonym">Phanera variegata</name>
    <dbReference type="NCBI Taxonomy" id="167791"/>
    <lineage>
        <taxon>Eukaryota</taxon>
        <taxon>Viridiplantae</taxon>
        <taxon>Streptophyta</taxon>
        <taxon>Embryophyta</taxon>
        <taxon>Tracheophyta</taxon>
        <taxon>Spermatophyta</taxon>
        <taxon>Magnoliopsida</taxon>
        <taxon>eudicotyledons</taxon>
        <taxon>Gunneridae</taxon>
        <taxon>Pentapetalae</taxon>
        <taxon>rosids</taxon>
        <taxon>fabids</taxon>
        <taxon>Fabales</taxon>
        <taxon>Fabaceae</taxon>
        <taxon>Cercidoideae</taxon>
        <taxon>Cercideae</taxon>
        <taxon>Bauhiniinae</taxon>
        <taxon>Bauhinia</taxon>
    </lineage>
</organism>
<name>A0ACB9KPU2_BAUVA</name>
<comment type="caution">
    <text evidence="1">The sequence shown here is derived from an EMBL/GenBank/DDBJ whole genome shotgun (WGS) entry which is preliminary data.</text>
</comment>
<dbReference type="Proteomes" id="UP000828941">
    <property type="component" value="Chromosome 13"/>
</dbReference>